<dbReference type="InterPro" id="IPR015366">
    <property type="entry name" value="S53_propep"/>
</dbReference>
<feature type="region of interest" description="Disordered" evidence="8">
    <location>
        <begin position="745"/>
        <end position="773"/>
    </location>
</feature>
<evidence type="ECO:0000256" key="1">
    <source>
        <dbReference type="ARBA" id="ARBA00022670"/>
    </source>
</evidence>
<feature type="binding site" evidence="7">
    <location>
        <position position="655"/>
    </location>
    <ligand>
        <name>Ca(2+)</name>
        <dbReference type="ChEBI" id="CHEBI:29108"/>
    </ligand>
</feature>
<evidence type="ECO:0000256" key="3">
    <source>
        <dbReference type="ARBA" id="ARBA00022801"/>
    </source>
</evidence>
<gene>
    <name evidence="11" type="ORF">PROFUN_04506</name>
</gene>
<feature type="signal peptide" evidence="9">
    <location>
        <begin position="1"/>
        <end position="17"/>
    </location>
</feature>
<dbReference type="Gene3D" id="3.40.50.200">
    <property type="entry name" value="Peptidase S8/S53 domain"/>
    <property type="match status" value="2"/>
</dbReference>
<dbReference type="PANTHER" id="PTHR14218">
    <property type="entry name" value="PROTEASE S8 TRIPEPTIDYL PEPTIDASE I CLN2"/>
    <property type="match status" value="1"/>
</dbReference>
<feature type="binding site" evidence="7">
    <location>
        <position position="680"/>
    </location>
    <ligand>
        <name>Ca(2+)</name>
        <dbReference type="ChEBI" id="CHEBI:29108"/>
    </ligand>
</feature>
<dbReference type="EMBL" id="MDYQ01000128">
    <property type="protein sequence ID" value="PRP81271.1"/>
    <property type="molecule type" value="Genomic_DNA"/>
</dbReference>
<organism evidence="11 12">
    <name type="scientific">Planoprotostelium fungivorum</name>
    <dbReference type="NCBI Taxonomy" id="1890364"/>
    <lineage>
        <taxon>Eukaryota</taxon>
        <taxon>Amoebozoa</taxon>
        <taxon>Evosea</taxon>
        <taxon>Variosea</taxon>
        <taxon>Cavosteliida</taxon>
        <taxon>Cavosteliaceae</taxon>
        <taxon>Planoprotostelium</taxon>
    </lineage>
</organism>
<evidence type="ECO:0000256" key="5">
    <source>
        <dbReference type="ARBA" id="ARBA00022837"/>
    </source>
</evidence>
<keyword evidence="5 7" id="KW-0106">Calcium</keyword>
<keyword evidence="12" id="KW-1185">Reference proteome</keyword>
<dbReference type="SMART" id="SM00944">
    <property type="entry name" value="Pro-kuma_activ"/>
    <property type="match status" value="1"/>
</dbReference>
<evidence type="ECO:0000256" key="2">
    <source>
        <dbReference type="ARBA" id="ARBA00022723"/>
    </source>
</evidence>
<dbReference type="GO" id="GO:0008240">
    <property type="term" value="F:tripeptidyl-peptidase activity"/>
    <property type="evidence" value="ECO:0007669"/>
    <property type="project" value="TreeGrafter"/>
</dbReference>
<dbReference type="GO" id="GO:0046872">
    <property type="term" value="F:metal ion binding"/>
    <property type="evidence" value="ECO:0007669"/>
    <property type="project" value="UniProtKB-UniRule"/>
</dbReference>
<feature type="binding site" evidence="7">
    <location>
        <position position="678"/>
    </location>
    <ligand>
        <name>Ca(2+)</name>
        <dbReference type="ChEBI" id="CHEBI:29108"/>
    </ligand>
</feature>
<keyword evidence="3 7" id="KW-0378">Hydrolase</keyword>
<keyword evidence="6" id="KW-0865">Zymogen</keyword>
<reference evidence="11 12" key="1">
    <citation type="journal article" date="2018" name="Genome Biol. Evol.">
        <title>Multiple Roots of Fruiting Body Formation in Amoebozoa.</title>
        <authorList>
            <person name="Hillmann F."/>
            <person name="Forbes G."/>
            <person name="Novohradska S."/>
            <person name="Ferling I."/>
            <person name="Riege K."/>
            <person name="Groth M."/>
            <person name="Westermann M."/>
            <person name="Marz M."/>
            <person name="Spaller T."/>
            <person name="Winckler T."/>
            <person name="Schaap P."/>
            <person name="Glockner G."/>
        </authorList>
    </citation>
    <scope>NUCLEOTIDE SEQUENCE [LARGE SCALE GENOMIC DNA]</scope>
    <source>
        <strain evidence="11 12">Jena</strain>
    </source>
</reference>
<dbReference type="PROSITE" id="PS51695">
    <property type="entry name" value="SEDOLISIN"/>
    <property type="match status" value="1"/>
</dbReference>
<keyword evidence="2 7" id="KW-0479">Metal-binding</keyword>
<dbReference type="InterPro" id="IPR050819">
    <property type="entry name" value="Tripeptidyl-peptidase_I"/>
</dbReference>
<name>A0A2P6NBE8_9EUKA</name>
<feature type="active site" description="Charge relay system" evidence="7">
    <location>
        <position position="610"/>
    </location>
</feature>
<dbReference type="Proteomes" id="UP000241769">
    <property type="component" value="Unassembled WGS sequence"/>
</dbReference>
<evidence type="ECO:0000256" key="9">
    <source>
        <dbReference type="SAM" id="SignalP"/>
    </source>
</evidence>
<proteinExistence type="predicted"/>
<feature type="compositionally biased region" description="Basic and acidic residues" evidence="8">
    <location>
        <begin position="745"/>
        <end position="758"/>
    </location>
</feature>
<dbReference type="InterPro" id="IPR030400">
    <property type="entry name" value="Sedolisin_dom"/>
</dbReference>
<keyword evidence="9" id="KW-0732">Signal</keyword>
<evidence type="ECO:0000256" key="7">
    <source>
        <dbReference type="PROSITE-ProRule" id="PRU01032"/>
    </source>
</evidence>
<dbReference type="PANTHER" id="PTHR14218:SF40">
    <property type="entry name" value="PEPTIDASE S8 AND S53 DOMAIN-CONTAINING PROTEIN"/>
    <property type="match status" value="1"/>
</dbReference>
<comment type="caution">
    <text evidence="11">The sequence shown here is derived from an EMBL/GenBank/DDBJ whole genome shotgun (WGS) entry which is preliminary data.</text>
</comment>
<protein>
    <recommendedName>
        <fullName evidence="10">Peptidase S53 domain-containing protein</fullName>
    </recommendedName>
</protein>
<evidence type="ECO:0000313" key="11">
    <source>
        <dbReference type="EMBL" id="PRP81271.1"/>
    </source>
</evidence>
<dbReference type="CDD" id="cd04056">
    <property type="entry name" value="Peptidases_S53"/>
    <property type="match status" value="1"/>
</dbReference>
<feature type="domain" description="Peptidase S53" evidence="10">
    <location>
        <begin position="201"/>
        <end position="700"/>
    </location>
</feature>
<evidence type="ECO:0000313" key="12">
    <source>
        <dbReference type="Proteomes" id="UP000241769"/>
    </source>
</evidence>
<comment type="cofactor">
    <cofactor evidence="7">
        <name>Ca(2+)</name>
        <dbReference type="ChEBI" id="CHEBI:29108"/>
    </cofactor>
    <text evidence="7">Binds 1 Ca(2+) ion per subunit.</text>
</comment>
<dbReference type="InterPro" id="IPR036852">
    <property type="entry name" value="Peptidase_S8/S53_dom_sf"/>
</dbReference>
<dbReference type="CDD" id="cd11377">
    <property type="entry name" value="Pro-peptidase_S53"/>
    <property type="match status" value="1"/>
</dbReference>
<dbReference type="AlphaFoldDB" id="A0A2P6NBE8"/>
<keyword evidence="4 7" id="KW-0720">Serine protease</keyword>
<evidence type="ECO:0000256" key="6">
    <source>
        <dbReference type="ARBA" id="ARBA00023145"/>
    </source>
</evidence>
<feature type="active site" description="Charge relay system" evidence="7">
    <location>
        <position position="273"/>
    </location>
</feature>
<evidence type="ECO:0000256" key="4">
    <source>
        <dbReference type="ARBA" id="ARBA00022825"/>
    </source>
</evidence>
<keyword evidence="1 7" id="KW-0645">Protease</keyword>
<dbReference type="SUPFAM" id="SSF54897">
    <property type="entry name" value="Protease propeptides/inhibitors"/>
    <property type="match status" value="1"/>
</dbReference>
<dbReference type="GO" id="GO:0004252">
    <property type="term" value="F:serine-type endopeptidase activity"/>
    <property type="evidence" value="ECO:0007669"/>
    <property type="project" value="UniProtKB-UniRule"/>
</dbReference>
<evidence type="ECO:0000259" key="10">
    <source>
        <dbReference type="PROSITE" id="PS51695"/>
    </source>
</evidence>
<dbReference type="OrthoDB" id="15796at2759"/>
<dbReference type="InParanoid" id="A0A2P6NBE8"/>
<feature type="binding site" evidence="7">
    <location>
        <position position="656"/>
    </location>
    <ligand>
        <name>Ca(2+)</name>
        <dbReference type="ChEBI" id="CHEBI:29108"/>
    </ligand>
</feature>
<accession>A0A2P6NBE8</accession>
<feature type="active site" description="Charge relay system" evidence="7">
    <location>
        <position position="269"/>
    </location>
</feature>
<dbReference type="GO" id="GO:0006508">
    <property type="term" value="P:proteolysis"/>
    <property type="evidence" value="ECO:0007669"/>
    <property type="project" value="UniProtKB-KW"/>
</dbReference>
<dbReference type="SUPFAM" id="SSF52743">
    <property type="entry name" value="Subtilisin-like"/>
    <property type="match status" value="1"/>
</dbReference>
<dbReference type="Pfam" id="PF09286">
    <property type="entry name" value="Pro-kuma_activ"/>
    <property type="match status" value="1"/>
</dbReference>
<evidence type="ECO:0000256" key="8">
    <source>
        <dbReference type="SAM" id="MobiDB-lite"/>
    </source>
</evidence>
<feature type="chain" id="PRO_5015175099" description="Peptidase S53 domain-containing protein" evidence="9">
    <location>
        <begin position="18"/>
        <end position="1214"/>
    </location>
</feature>
<sequence>MKTILLLLCLSLIVVDGETDLALVARRDGTPHGWTEAATPSPSEHIRWTIHLKQNNLEQLEKLFWAVSDPDNKKYGHYLTVKQLQDLVTPSPSSFEMVEAWLDRHGISYVRNMDSIEVSSSVEMASNVLDAEFRIHKHVNGMEVIRSNQMSLPPHLHSVIDIITGITDLFSIKPNVFVRESEDEDGDGDDDEDQEVIDPTVVTPHLLRHWYGIPNDLAGNNSLNSQGLFAFNDYYSAGALQKFTENFSLPEPIVYASGKNCFPYCNEAESDLDVQYMSAMGRGVPIFFSSLEPGQWMLTAAENVLKGERLPYVVSISYGYSELSQCLPASGECQALGYDSKKYVDRTNVAFQKLGVLGVSVLVADGAVSGNCPADSKRFCPTGNCRVNQTVCPAVTVTRVNLTSPCHLPMGLRTASCDAIYNYTSMNPFNDAAKHFVEKNAKCDVIFDVRYTVLPSFFASNCSCKDIETTTHGEWTFKGYEFKRSNGDIFGPVFPADSPYVTSVGATQFVWNNDNTTVVDEIVASIATGSKITSGGGFSRSLKRPKYQRDSVENWVKFAAGSTAPPAWSFDRLNRGYPDIVYNGHNLLTFVSEYRTDNCSCETQAQDGSSASAPALAGMFSLVNDELLNYNQSTLGFLNPLLYKMAKESPDSFRDITMGDNKCTSFYCCRWGFSATRGWDPVSGLGSPKFRAMRDYVRKMRLCPSLWMSTTLRNHVLSCNSPFVSSDEERKREVRVGEENRKMKRSCLGEEKGKDKRCQKSQHPDSNQEPIDYSDRYSLPRYQLRHRQQLEYKLKIFIEQTYTSDHLNRRKSFTILSLLCSHGRNPKSGTESATSPAVSEFEQISIRYGWTIKEKIEIWTSVKEFSCVNTRTRSNPPLKPYNDVTQLNTTTHTTNAEIQSPQSYTSTQPSPCNKLDDFLFQGHPYSSDVDEKGWEKVLEYGTSKGLFSKEEGHHLFMFESIFFKKQKQVMEFITEEQKAEMIREYYSTREEMKKKFEDLEVPCIIGGHHGIIHWFNPNFRILTGFQDSRLEPPYRILDVFRFNAVRSKMWNSAECIAFFPLEIRMWRNDFGFPVIQRKNPVTGEDQYYLEGTASVTVKRDILELPTIVCIIFMPSSSSLKQMKQPDLDFVFHLLWEKDYCLLQTYLLSRGSEQLQPDMAQLVPGSSPGVGTFYSFQLTFFLTPKGTPLHLRFPSPTRIPLSASLDETKEESSCS</sequence>